<keyword evidence="7" id="KW-1278">Translocase</keyword>
<dbReference type="InterPro" id="IPR027417">
    <property type="entry name" value="P-loop_NTPase"/>
</dbReference>
<dbReference type="SMART" id="SM00382">
    <property type="entry name" value="AAA"/>
    <property type="match status" value="1"/>
</dbReference>
<dbReference type="Gene3D" id="3.40.50.300">
    <property type="entry name" value="P-loop containing nucleotide triphosphate hydrolases"/>
    <property type="match status" value="1"/>
</dbReference>
<dbReference type="InterPro" id="IPR015856">
    <property type="entry name" value="ABC_transpr_CbiO/EcfA_su"/>
</dbReference>
<reference evidence="11" key="1">
    <citation type="submission" date="2021-04" db="EMBL/GenBank/DDBJ databases">
        <title>A novel Synergistetes isolate from a pyrite-forming mixed culture.</title>
        <authorList>
            <person name="Bunk B."/>
            <person name="Sproer C."/>
            <person name="Spring S."/>
            <person name="Pester M."/>
        </authorList>
    </citation>
    <scope>NUCLEOTIDE SEQUENCE [LARGE SCALE GENOMIC DNA]</scope>
    <source>
        <strain evidence="11">J.5.4.2-T.3.5.2</strain>
    </source>
</reference>
<dbReference type="Proteomes" id="UP000671879">
    <property type="component" value="Chromosome"/>
</dbReference>
<dbReference type="EMBL" id="CP072943">
    <property type="protein sequence ID" value="QTX31498.1"/>
    <property type="molecule type" value="Genomic_DNA"/>
</dbReference>
<dbReference type="Pfam" id="PF00005">
    <property type="entry name" value="ABC_tran"/>
    <property type="match status" value="1"/>
</dbReference>
<dbReference type="GO" id="GO:0016887">
    <property type="term" value="F:ATP hydrolysis activity"/>
    <property type="evidence" value="ECO:0007669"/>
    <property type="project" value="InterPro"/>
</dbReference>
<evidence type="ECO:0000259" key="9">
    <source>
        <dbReference type="PROSITE" id="PS50893"/>
    </source>
</evidence>
<evidence type="ECO:0000256" key="8">
    <source>
        <dbReference type="ARBA" id="ARBA00023136"/>
    </source>
</evidence>
<dbReference type="PROSITE" id="PS00211">
    <property type="entry name" value="ABC_TRANSPORTER_1"/>
    <property type="match status" value="1"/>
</dbReference>
<evidence type="ECO:0000256" key="7">
    <source>
        <dbReference type="ARBA" id="ARBA00022967"/>
    </source>
</evidence>
<dbReference type="GO" id="GO:0005524">
    <property type="term" value="F:ATP binding"/>
    <property type="evidence" value="ECO:0007669"/>
    <property type="project" value="UniProtKB-KW"/>
</dbReference>
<proteinExistence type="inferred from homology"/>
<keyword evidence="8" id="KW-0472">Membrane</keyword>
<evidence type="ECO:0000256" key="3">
    <source>
        <dbReference type="ARBA" id="ARBA00022448"/>
    </source>
</evidence>
<evidence type="ECO:0000313" key="10">
    <source>
        <dbReference type="EMBL" id="QTX31498.1"/>
    </source>
</evidence>
<dbReference type="InterPro" id="IPR003439">
    <property type="entry name" value="ABC_transporter-like_ATP-bd"/>
</dbReference>
<dbReference type="FunFam" id="3.40.50.300:FF:000224">
    <property type="entry name" value="Energy-coupling factor transporter ATP-binding protein EcfA"/>
    <property type="match status" value="1"/>
</dbReference>
<protein>
    <submittedName>
        <fullName evidence="10">ATP-binding cassette domain-containing protein</fullName>
    </submittedName>
</protein>
<evidence type="ECO:0000313" key="11">
    <source>
        <dbReference type="Proteomes" id="UP000671879"/>
    </source>
</evidence>
<dbReference type="AlphaFoldDB" id="A0A9Q7AL61"/>
<dbReference type="PANTHER" id="PTHR43553:SF24">
    <property type="entry name" value="ENERGY-COUPLING FACTOR TRANSPORTER ATP-BINDING PROTEIN ECFA1"/>
    <property type="match status" value="1"/>
</dbReference>
<dbReference type="InterPro" id="IPR017871">
    <property type="entry name" value="ABC_transporter-like_CS"/>
</dbReference>
<evidence type="ECO:0000256" key="5">
    <source>
        <dbReference type="ARBA" id="ARBA00022741"/>
    </source>
</evidence>
<comment type="subcellular location">
    <subcellularLocation>
        <location evidence="1">Cell membrane</location>
    </subcellularLocation>
</comment>
<accession>A0A9Q7AL61</accession>
<evidence type="ECO:0000256" key="6">
    <source>
        <dbReference type="ARBA" id="ARBA00022840"/>
    </source>
</evidence>
<dbReference type="CDD" id="cd03225">
    <property type="entry name" value="ABC_cobalt_CbiO_domain1"/>
    <property type="match status" value="1"/>
</dbReference>
<gene>
    <name evidence="10" type="ORF">KAR29_08975</name>
</gene>
<feature type="domain" description="ABC transporter" evidence="9">
    <location>
        <begin position="9"/>
        <end position="241"/>
    </location>
</feature>
<evidence type="ECO:0000256" key="2">
    <source>
        <dbReference type="ARBA" id="ARBA00005417"/>
    </source>
</evidence>
<dbReference type="GO" id="GO:0042626">
    <property type="term" value="F:ATPase-coupled transmembrane transporter activity"/>
    <property type="evidence" value="ECO:0007669"/>
    <property type="project" value="TreeGrafter"/>
</dbReference>
<name>A0A9Q7AL61_9BACT</name>
<dbReference type="InterPro" id="IPR050095">
    <property type="entry name" value="ECF_ABC_transporter_ATP-bd"/>
</dbReference>
<keyword evidence="11" id="KW-1185">Reference proteome</keyword>
<comment type="similarity">
    <text evidence="2">Belongs to the ABC transporter superfamily.</text>
</comment>
<dbReference type="KEGG" id="aram:KAR29_08975"/>
<dbReference type="PANTHER" id="PTHR43553">
    <property type="entry name" value="HEAVY METAL TRANSPORTER"/>
    <property type="match status" value="1"/>
</dbReference>
<evidence type="ECO:0000256" key="4">
    <source>
        <dbReference type="ARBA" id="ARBA00022475"/>
    </source>
</evidence>
<evidence type="ECO:0000256" key="1">
    <source>
        <dbReference type="ARBA" id="ARBA00004236"/>
    </source>
</evidence>
<dbReference type="SUPFAM" id="SSF52540">
    <property type="entry name" value="P-loop containing nucleoside triphosphate hydrolases"/>
    <property type="match status" value="1"/>
</dbReference>
<dbReference type="PROSITE" id="PS50893">
    <property type="entry name" value="ABC_TRANSPORTER_2"/>
    <property type="match status" value="1"/>
</dbReference>
<sequence length="276" mass="29974">MSEGFVSVLQGVRFTYPRTDTAVLDGIDLEIRGGEWLALLGPNGSGKSTLAKHLNALLTPTQGVCLVCGRDTKDEAGLYDIRRLVAMVFQNPDNQLVAAVVEEDAAFGPENAGMAPEEIRRRVDWALDVCGLRGKERSPVYTLSGGQKQRLAIAGALAGNPPCLVLDEATAMLDPQGREEIMDVVADLNGRGMTIVQITHRLEEVVACHRVAVIDEGRLLWQGRPVDLFALGADRLASWGLETPPFVRLWQRLREAGVVGADVRPSVKEVLDALCR</sequence>
<keyword evidence="5" id="KW-0547">Nucleotide-binding</keyword>
<dbReference type="GO" id="GO:0043190">
    <property type="term" value="C:ATP-binding cassette (ABC) transporter complex"/>
    <property type="evidence" value="ECO:0007669"/>
    <property type="project" value="TreeGrafter"/>
</dbReference>
<keyword evidence="3" id="KW-0813">Transport</keyword>
<keyword evidence="6 10" id="KW-0067">ATP-binding</keyword>
<dbReference type="InterPro" id="IPR003593">
    <property type="entry name" value="AAA+_ATPase"/>
</dbReference>
<keyword evidence="4" id="KW-1003">Cell membrane</keyword>
<organism evidence="10 11">
    <name type="scientific">Aminithiophilus ramosus</name>
    <dbReference type="NCBI Taxonomy" id="3029084"/>
    <lineage>
        <taxon>Bacteria</taxon>
        <taxon>Thermotogati</taxon>
        <taxon>Synergistota</taxon>
        <taxon>Synergistia</taxon>
        <taxon>Synergistales</taxon>
        <taxon>Aminithiophilaceae</taxon>
        <taxon>Aminithiophilus</taxon>
    </lineage>
</organism>